<dbReference type="OrthoDB" id="10534524at2759"/>
<evidence type="ECO:0000256" key="1">
    <source>
        <dbReference type="ARBA" id="ARBA00004651"/>
    </source>
</evidence>
<dbReference type="AlphaFoldDB" id="A0A6P8YCI1"/>
<evidence type="ECO:0000259" key="8">
    <source>
        <dbReference type="PROSITE" id="PS50125"/>
    </source>
</evidence>
<dbReference type="GeneID" id="117641051"/>
<comment type="caution">
    <text evidence="6">Lacks conserved residue(s) required for the propagation of feature annotation.</text>
</comment>
<organism evidence="10">
    <name type="scientific">Thrips palmi</name>
    <name type="common">Melon thrips</name>
    <dbReference type="NCBI Taxonomy" id="161013"/>
    <lineage>
        <taxon>Eukaryota</taxon>
        <taxon>Metazoa</taxon>
        <taxon>Ecdysozoa</taxon>
        <taxon>Arthropoda</taxon>
        <taxon>Hexapoda</taxon>
        <taxon>Insecta</taxon>
        <taxon>Pterygota</taxon>
        <taxon>Neoptera</taxon>
        <taxon>Paraneoptera</taxon>
        <taxon>Thysanoptera</taxon>
        <taxon>Terebrantia</taxon>
        <taxon>Thripoidea</taxon>
        <taxon>Thripidae</taxon>
        <taxon>Thrips</taxon>
    </lineage>
</organism>
<gene>
    <name evidence="10" type="primary">LOC117641051</name>
</gene>
<dbReference type="PROSITE" id="PS50125">
    <property type="entry name" value="GUANYLATE_CYCLASE_2"/>
    <property type="match status" value="1"/>
</dbReference>
<evidence type="ECO:0000256" key="4">
    <source>
        <dbReference type="ARBA" id="ARBA00022989"/>
    </source>
</evidence>
<dbReference type="Pfam" id="PF08395">
    <property type="entry name" value="7tm_7"/>
    <property type="match status" value="1"/>
</dbReference>
<dbReference type="InParanoid" id="A0A6P8YCI1"/>
<evidence type="ECO:0000313" key="10">
    <source>
        <dbReference type="RefSeq" id="XP_034234041.1"/>
    </source>
</evidence>
<evidence type="ECO:0000256" key="3">
    <source>
        <dbReference type="ARBA" id="ARBA00022692"/>
    </source>
</evidence>
<keyword evidence="9" id="KW-1185">Reference proteome</keyword>
<feature type="transmembrane region" description="Helical" evidence="6">
    <location>
        <begin position="116"/>
        <end position="134"/>
    </location>
</feature>
<comment type="function">
    <text evidence="6">Gustatory receptor which mediates acceptance or avoidance behavior, depending on its substrates.</text>
</comment>
<dbReference type="GO" id="GO:0009190">
    <property type="term" value="P:cyclic nucleotide biosynthetic process"/>
    <property type="evidence" value="ECO:0007669"/>
    <property type="project" value="InterPro"/>
</dbReference>
<dbReference type="KEGG" id="tpal:117641051"/>
<feature type="transmembrane region" description="Helical" evidence="6">
    <location>
        <begin position="56"/>
        <end position="78"/>
    </location>
</feature>
<keyword evidence="3 6" id="KW-0812">Transmembrane</keyword>
<evidence type="ECO:0000256" key="6">
    <source>
        <dbReference type="RuleBase" id="RU363108"/>
    </source>
</evidence>
<keyword evidence="6" id="KW-0807">Transducer</keyword>
<accession>A0A6P8YCI1</accession>
<reference evidence="10" key="1">
    <citation type="submission" date="2025-08" db="UniProtKB">
        <authorList>
            <consortium name="RefSeq"/>
        </authorList>
    </citation>
    <scope>IDENTIFICATION</scope>
    <source>
        <tissue evidence="10">Total insect</tissue>
    </source>
</reference>
<dbReference type="Proteomes" id="UP000515158">
    <property type="component" value="Unplaced"/>
</dbReference>
<dbReference type="InterPro" id="IPR013604">
    <property type="entry name" value="7TM_chemorcpt"/>
</dbReference>
<comment type="similarity">
    <text evidence="6">Belongs to the insect chemoreceptor superfamily. Gustatory receptor (GR) family.</text>
</comment>
<feature type="region of interest" description="Disordered" evidence="7">
    <location>
        <begin position="1"/>
        <end position="44"/>
    </location>
</feature>
<evidence type="ECO:0000256" key="5">
    <source>
        <dbReference type="ARBA" id="ARBA00023136"/>
    </source>
</evidence>
<feature type="transmembrane region" description="Helical" evidence="6">
    <location>
        <begin position="172"/>
        <end position="192"/>
    </location>
</feature>
<keyword evidence="2 6" id="KW-1003">Cell membrane</keyword>
<dbReference type="GO" id="GO:0050909">
    <property type="term" value="P:sensory perception of taste"/>
    <property type="evidence" value="ECO:0007669"/>
    <property type="project" value="InterPro"/>
</dbReference>
<dbReference type="GO" id="GO:0035556">
    <property type="term" value="P:intracellular signal transduction"/>
    <property type="evidence" value="ECO:0007669"/>
    <property type="project" value="InterPro"/>
</dbReference>
<protein>
    <recommendedName>
        <fullName evidence="6">Gustatory receptor</fullName>
    </recommendedName>
</protein>
<comment type="subcellular location">
    <subcellularLocation>
        <location evidence="1 6">Cell membrane</location>
        <topology evidence="1 6">Multi-pass membrane protein</topology>
    </subcellularLocation>
</comment>
<sequence>MAAARCQSGDVRPTQRQAGPGTGHSTPEGRQARAEGPTGASMQSGRVVFRKRSPHSLYAVVAWTAAAVIAFQGLLHWIQVNSPTAPHACWPAERLHKLNSLFSQVTQRAGYFSLKAYYAFFVIIGHAPLLIPLLHWPALHHVARAFNYSHQFQANFQQAFGVPLRLGMHRRALATGIVSPLFGVAVTFWAHFYGYLPWRQFPTYELSATYLAIVPGTWQLAGLGLETSAQRLLHQLHQLTQVLGRDRDAARARLRLREARWLWLQLDHSARLWARAWTHALAHLLLFSMATVLLSIFGVMMPLLRAQGLSDQHVGLVVGVGHNCHNIYALCTAGYRVRTQVRDTIIKELLRVKLPSSEAAMYKEVLKFTKAIDMQDTKISLRGYVTINRTLIIKCATLLLTYVIVLLQFAYAKGAQ</sequence>
<evidence type="ECO:0000256" key="2">
    <source>
        <dbReference type="ARBA" id="ARBA00022475"/>
    </source>
</evidence>
<evidence type="ECO:0000256" key="7">
    <source>
        <dbReference type="SAM" id="MobiDB-lite"/>
    </source>
</evidence>
<dbReference type="RefSeq" id="XP_034234041.1">
    <property type="nucleotide sequence ID" value="XM_034378150.1"/>
</dbReference>
<name>A0A6P8YCI1_THRPL</name>
<keyword evidence="4 6" id="KW-1133">Transmembrane helix</keyword>
<feature type="domain" description="Guanylate cyclase" evidence="8">
    <location>
        <begin position="68"/>
        <end position="193"/>
    </location>
</feature>
<evidence type="ECO:0000313" key="9">
    <source>
        <dbReference type="Proteomes" id="UP000515158"/>
    </source>
</evidence>
<keyword evidence="6" id="KW-0675">Receptor</keyword>
<dbReference type="GO" id="GO:0005886">
    <property type="term" value="C:plasma membrane"/>
    <property type="evidence" value="ECO:0007669"/>
    <property type="project" value="UniProtKB-SubCell"/>
</dbReference>
<feature type="transmembrane region" description="Helical" evidence="6">
    <location>
        <begin position="280"/>
        <end position="304"/>
    </location>
</feature>
<feature type="transmembrane region" description="Helical" evidence="6">
    <location>
        <begin position="391"/>
        <end position="411"/>
    </location>
</feature>
<dbReference type="InterPro" id="IPR001054">
    <property type="entry name" value="A/G_cyclase"/>
</dbReference>
<proteinExistence type="inferred from homology"/>
<keyword evidence="5 6" id="KW-0472">Membrane</keyword>